<accession>A0AAW0DMQ7</accession>
<reference evidence="1 2" key="1">
    <citation type="journal article" date="2024" name="J Genomics">
        <title>Draft genome sequencing and assembly of Favolaschia claudopus CIRM-BRFM 2984 isolated from oak limbs.</title>
        <authorList>
            <person name="Navarro D."/>
            <person name="Drula E."/>
            <person name="Chaduli D."/>
            <person name="Cazenave R."/>
            <person name="Ahrendt S."/>
            <person name="Wang J."/>
            <person name="Lipzen A."/>
            <person name="Daum C."/>
            <person name="Barry K."/>
            <person name="Grigoriev I.V."/>
            <person name="Favel A."/>
            <person name="Rosso M.N."/>
            <person name="Martin F."/>
        </authorList>
    </citation>
    <scope>NUCLEOTIDE SEQUENCE [LARGE SCALE GENOMIC DNA]</scope>
    <source>
        <strain evidence="1 2">CIRM-BRFM 2984</strain>
    </source>
</reference>
<keyword evidence="2" id="KW-1185">Reference proteome</keyword>
<dbReference type="AlphaFoldDB" id="A0AAW0DMQ7"/>
<dbReference type="EMBL" id="JAWWNJ010000007">
    <property type="protein sequence ID" value="KAK7052369.1"/>
    <property type="molecule type" value="Genomic_DNA"/>
</dbReference>
<protein>
    <submittedName>
        <fullName evidence="1">Uncharacterized protein</fullName>
    </submittedName>
</protein>
<proteinExistence type="predicted"/>
<gene>
    <name evidence="1" type="ORF">R3P38DRAFT_2762751</name>
</gene>
<dbReference type="Proteomes" id="UP001362999">
    <property type="component" value="Unassembled WGS sequence"/>
</dbReference>
<organism evidence="1 2">
    <name type="scientific">Favolaschia claudopus</name>
    <dbReference type="NCBI Taxonomy" id="2862362"/>
    <lineage>
        <taxon>Eukaryota</taxon>
        <taxon>Fungi</taxon>
        <taxon>Dikarya</taxon>
        <taxon>Basidiomycota</taxon>
        <taxon>Agaricomycotina</taxon>
        <taxon>Agaricomycetes</taxon>
        <taxon>Agaricomycetidae</taxon>
        <taxon>Agaricales</taxon>
        <taxon>Marasmiineae</taxon>
        <taxon>Mycenaceae</taxon>
        <taxon>Favolaschia</taxon>
    </lineage>
</organism>
<sequence>MAILASTVLNRLAQHPQLQATLQFDQINRFLRFTGKLWPEIIADKGIPPEQLPSHITGFLSAVLSVDPTIILLSWLAFGDLVQPIHLNDSAALSDDDLFRQHGAQYKIGL</sequence>
<name>A0AAW0DMQ7_9AGAR</name>
<evidence type="ECO:0000313" key="1">
    <source>
        <dbReference type="EMBL" id="KAK7052369.1"/>
    </source>
</evidence>
<evidence type="ECO:0000313" key="2">
    <source>
        <dbReference type="Proteomes" id="UP001362999"/>
    </source>
</evidence>
<comment type="caution">
    <text evidence="1">The sequence shown here is derived from an EMBL/GenBank/DDBJ whole genome shotgun (WGS) entry which is preliminary data.</text>
</comment>